<keyword evidence="7" id="KW-0997">Cell inner membrane</keyword>
<keyword evidence="14" id="KW-1185">Reference proteome</keyword>
<evidence type="ECO:0000256" key="7">
    <source>
        <dbReference type="ARBA" id="ARBA00022519"/>
    </source>
</evidence>
<evidence type="ECO:0000256" key="12">
    <source>
        <dbReference type="SAM" id="Phobius"/>
    </source>
</evidence>
<evidence type="ECO:0000256" key="1">
    <source>
        <dbReference type="ARBA" id="ARBA00002265"/>
    </source>
</evidence>
<dbReference type="EMBL" id="LT670847">
    <property type="protein sequence ID" value="SHM11152.1"/>
    <property type="molecule type" value="Genomic_DNA"/>
</dbReference>
<dbReference type="PANTHER" id="PTHR33529:SF7">
    <property type="entry name" value="LIPOPOLYSACCHARIDE EXPORT SYSTEM PERMEASE PROTEIN LPTF"/>
    <property type="match status" value="1"/>
</dbReference>
<accession>A0A1M7G444</accession>
<comment type="subunit">
    <text evidence="11">Component of the lipopolysaccharide transport and assembly complex. The LptBFG transporter is composed of two ATP-binding proteins (LptB) and two transmembrane proteins (LptF and LptG).</text>
</comment>
<name>A0A1M7G444_9GAMM</name>
<dbReference type="NCBIfam" id="TIGR04407">
    <property type="entry name" value="LptF_YjgP"/>
    <property type="match status" value="1"/>
</dbReference>
<evidence type="ECO:0000313" key="14">
    <source>
        <dbReference type="Proteomes" id="UP000190911"/>
    </source>
</evidence>
<sequence>MGALHGNLRDWPETALILFRYLTREVLLTMSAVAGILLLVIMGSRFIRYFANAAEGDFPVTILGNLMLFHLPGFMELVLPLAFFLGILLAYGQLYMNSEITVMVACGISPLRLLQITLLPSVVVAVLVGLCSVWLTPWGSMLNEEIIQEQRSRLDASILTPGRFQEFGEGRTAYISGFSSDGKQMQDVFVHELGNRGQDMPNYVTRAAQGYQEIRDETGSRFLVLEEGDRFGVTPGENRAEHLAFERYTIRLGLSGDRRELDAAEYRSTAALWQSDDPAAKAQWQWRAGLPLMVFVLGLIAQPLSKVNPRQGRFAKLLPAVFLYVAYLSLLLAAMDAIDAGTLPAALGVWPIHGVFLALGLGLLWHSQRKGMR</sequence>
<evidence type="ECO:0000256" key="9">
    <source>
        <dbReference type="ARBA" id="ARBA00022989"/>
    </source>
</evidence>
<proteinExistence type="inferred from homology"/>
<dbReference type="FunCoup" id="A0A1M7G444">
    <property type="interactions" value="173"/>
</dbReference>
<feature type="transmembrane region" description="Helical" evidence="12">
    <location>
        <begin position="347"/>
        <end position="365"/>
    </location>
</feature>
<evidence type="ECO:0000256" key="11">
    <source>
        <dbReference type="ARBA" id="ARBA00026081"/>
    </source>
</evidence>
<keyword evidence="9 12" id="KW-1133">Transmembrane helix</keyword>
<evidence type="ECO:0000256" key="10">
    <source>
        <dbReference type="ARBA" id="ARBA00023136"/>
    </source>
</evidence>
<feature type="transmembrane region" description="Helical" evidence="12">
    <location>
        <begin position="317"/>
        <end position="335"/>
    </location>
</feature>
<feature type="transmembrane region" description="Helical" evidence="12">
    <location>
        <begin position="284"/>
        <end position="305"/>
    </location>
</feature>
<comment type="subcellular location">
    <subcellularLocation>
        <location evidence="2">Cell inner membrane</location>
        <topology evidence="2">Multi-pass membrane protein</topology>
    </subcellularLocation>
</comment>
<evidence type="ECO:0000256" key="3">
    <source>
        <dbReference type="ARBA" id="ARBA00007725"/>
    </source>
</evidence>
<keyword evidence="6" id="KW-1003">Cell membrane</keyword>
<dbReference type="GO" id="GO:0055085">
    <property type="term" value="P:transmembrane transport"/>
    <property type="evidence" value="ECO:0007669"/>
    <property type="project" value="InterPro"/>
</dbReference>
<dbReference type="InterPro" id="IPR030922">
    <property type="entry name" value="LptF"/>
</dbReference>
<dbReference type="InterPro" id="IPR005495">
    <property type="entry name" value="LptG/LptF_permease"/>
</dbReference>
<evidence type="ECO:0000256" key="2">
    <source>
        <dbReference type="ARBA" id="ARBA00004429"/>
    </source>
</evidence>
<dbReference type="PANTHER" id="PTHR33529">
    <property type="entry name" value="SLR0882 PROTEIN-RELATED"/>
    <property type="match status" value="1"/>
</dbReference>
<organism evidence="13 14">
    <name type="scientific">Vreelandella subglaciescola</name>
    <dbReference type="NCBI Taxonomy" id="29571"/>
    <lineage>
        <taxon>Bacteria</taxon>
        <taxon>Pseudomonadati</taxon>
        <taxon>Pseudomonadota</taxon>
        <taxon>Gammaproteobacteria</taxon>
        <taxon>Oceanospirillales</taxon>
        <taxon>Halomonadaceae</taxon>
        <taxon>Vreelandella</taxon>
    </lineage>
</organism>
<dbReference type="InParanoid" id="A0A1M7G444"/>
<dbReference type="GO" id="GO:0043190">
    <property type="term" value="C:ATP-binding cassette (ABC) transporter complex"/>
    <property type="evidence" value="ECO:0007669"/>
    <property type="project" value="InterPro"/>
</dbReference>
<protein>
    <recommendedName>
        <fullName evidence="4">Lipopolysaccharide export system permease protein LptF</fullName>
    </recommendedName>
</protein>
<comment type="function">
    <text evidence="1">Part of the ABC transporter complex LptBFG involved in the translocation of lipopolysaccharide (LPS) from the inner membrane to the outer membrane.</text>
</comment>
<evidence type="ECO:0000256" key="6">
    <source>
        <dbReference type="ARBA" id="ARBA00022475"/>
    </source>
</evidence>
<keyword evidence="10 12" id="KW-0472">Membrane</keyword>
<dbReference type="Proteomes" id="UP000190911">
    <property type="component" value="Chromosome I"/>
</dbReference>
<comment type="similarity">
    <text evidence="3">Belongs to the LptF/LptG family.</text>
</comment>
<dbReference type="OrthoDB" id="9778062at2"/>
<dbReference type="STRING" id="29571.SAMN05878437_1271"/>
<feature type="transmembrane region" description="Helical" evidence="12">
    <location>
        <begin position="26"/>
        <end position="47"/>
    </location>
</feature>
<dbReference type="GO" id="GO:0015920">
    <property type="term" value="P:lipopolysaccharide transport"/>
    <property type="evidence" value="ECO:0007669"/>
    <property type="project" value="TreeGrafter"/>
</dbReference>
<feature type="transmembrane region" description="Helical" evidence="12">
    <location>
        <begin position="67"/>
        <end position="92"/>
    </location>
</feature>
<gene>
    <name evidence="13" type="ORF">SAMN05878437_1271</name>
</gene>
<evidence type="ECO:0000256" key="4">
    <source>
        <dbReference type="ARBA" id="ARBA00014213"/>
    </source>
</evidence>
<keyword evidence="5" id="KW-0813">Transport</keyword>
<evidence type="ECO:0000256" key="8">
    <source>
        <dbReference type="ARBA" id="ARBA00022692"/>
    </source>
</evidence>
<keyword evidence="8 12" id="KW-0812">Transmembrane</keyword>
<evidence type="ECO:0000256" key="5">
    <source>
        <dbReference type="ARBA" id="ARBA00022448"/>
    </source>
</evidence>
<dbReference type="AlphaFoldDB" id="A0A1M7G444"/>
<reference evidence="13 14" key="1">
    <citation type="submission" date="2016-11" db="EMBL/GenBank/DDBJ databases">
        <authorList>
            <person name="Jaros S."/>
            <person name="Januszkiewicz K."/>
            <person name="Wedrychowicz H."/>
        </authorList>
    </citation>
    <scope>NUCLEOTIDE SEQUENCE [LARGE SCALE GENOMIC DNA]</scope>
    <source>
        <strain evidence="13 14">ACAM 12</strain>
    </source>
</reference>
<feature type="transmembrane region" description="Helical" evidence="12">
    <location>
        <begin position="113"/>
        <end position="135"/>
    </location>
</feature>
<evidence type="ECO:0000313" key="13">
    <source>
        <dbReference type="EMBL" id="SHM11152.1"/>
    </source>
</evidence>
<dbReference type="Pfam" id="PF03739">
    <property type="entry name" value="LptF_LptG"/>
    <property type="match status" value="1"/>
</dbReference>